<dbReference type="InterPro" id="IPR011856">
    <property type="entry name" value="tRNA_endonuc-like_dom_sf"/>
</dbReference>
<dbReference type="Gene3D" id="3.40.1350.10">
    <property type="match status" value="1"/>
</dbReference>
<dbReference type="SUPFAM" id="SSF52980">
    <property type="entry name" value="Restriction endonuclease-like"/>
    <property type="match status" value="1"/>
</dbReference>
<dbReference type="RefSeq" id="WP_188895868.1">
    <property type="nucleotide sequence ID" value="NZ_BMMZ01000006.1"/>
</dbReference>
<accession>A0A917SA34</accession>
<name>A0A917SA34_9ACTN</name>
<dbReference type="Proteomes" id="UP000613840">
    <property type="component" value="Unassembled WGS sequence"/>
</dbReference>
<evidence type="ECO:0000256" key="1">
    <source>
        <dbReference type="ARBA" id="ARBA00006738"/>
    </source>
</evidence>
<sequence length="126" mass="14034">MQTTDVRQVLGRRGEDLAAEYLTGLGYRIVDRNWRCRAGEIDLIARIEQRGRSKIVFCEVKTRSGLGYGSPLEAITHAKARRLRQLAGQWLAETGEHGDDIRIDGIGVLIKPGTRPQIDHVQGIDG</sequence>
<reference evidence="3" key="2">
    <citation type="submission" date="2020-09" db="EMBL/GenBank/DDBJ databases">
        <authorList>
            <person name="Sun Q."/>
            <person name="Zhou Y."/>
        </authorList>
    </citation>
    <scope>NUCLEOTIDE SEQUENCE</scope>
    <source>
        <strain evidence="3">CGMCC 4.7306</strain>
    </source>
</reference>
<dbReference type="EMBL" id="BMMZ01000006">
    <property type="protein sequence ID" value="GGL66866.1"/>
    <property type="molecule type" value="Genomic_DNA"/>
</dbReference>
<dbReference type="InterPro" id="IPR011335">
    <property type="entry name" value="Restrct_endonuc-II-like"/>
</dbReference>
<organism evidence="3 4">
    <name type="scientific">Microlunatus endophyticus</name>
    <dbReference type="NCBI Taxonomy" id="1716077"/>
    <lineage>
        <taxon>Bacteria</taxon>
        <taxon>Bacillati</taxon>
        <taxon>Actinomycetota</taxon>
        <taxon>Actinomycetes</taxon>
        <taxon>Propionibacteriales</taxon>
        <taxon>Propionibacteriaceae</taxon>
        <taxon>Microlunatus</taxon>
    </lineage>
</organism>
<dbReference type="PANTHER" id="PTHR34039">
    <property type="entry name" value="UPF0102 PROTEIN YRAN"/>
    <property type="match status" value="1"/>
</dbReference>
<keyword evidence="4" id="KW-1185">Reference proteome</keyword>
<reference evidence="3" key="1">
    <citation type="journal article" date="2014" name="Int. J. Syst. Evol. Microbiol.">
        <title>Complete genome sequence of Corynebacterium casei LMG S-19264T (=DSM 44701T), isolated from a smear-ripened cheese.</title>
        <authorList>
            <consortium name="US DOE Joint Genome Institute (JGI-PGF)"/>
            <person name="Walter F."/>
            <person name="Albersmeier A."/>
            <person name="Kalinowski J."/>
            <person name="Ruckert C."/>
        </authorList>
    </citation>
    <scope>NUCLEOTIDE SEQUENCE</scope>
    <source>
        <strain evidence="3">CGMCC 4.7306</strain>
    </source>
</reference>
<evidence type="ECO:0000313" key="4">
    <source>
        <dbReference type="Proteomes" id="UP000613840"/>
    </source>
</evidence>
<gene>
    <name evidence="3" type="ORF">GCM10011575_26720</name>
</gene>
<dbReference type="InterPro" id="IPR003509">
    <property type="entry name" value="UPF0102_YraN-like"/>
</dbReference>
<proteinExistence type="inferred from homology"/>
<dbReference type="PANTHER" id="PTHR34039:SF1">
    <property type="entry name" value="UPF0102 PROTEIN YRAN"/>
    <property type="match status" value="1"/>
</dbReference>
<comment type="caution">
    <text evidence="3">The sequence shown here is derived from an EMBL/GenBank/DDBJ whole genome shotgun (WGS) entry which is preliminary data.</text>
</comment>
<dbReference type="HAMAP" id="MF_00048">
    <property type="entry name" value="UPF0102"/>
    <property type="match status" value="1"/>
</dbReference>
<dbReference type="CDD" id="cd20736">
    <property type="entry name" value="PoNe_Nuclease"/>
    <property type="match status" value="1"/>
</dbReference>
<protein>
    <recommendedName>
        <fullName evidence="2">UPF0102 protein GCM10011575_26720</fullName>
    </recommendedName>
</protein>
<dbReference type="AlphaFoldDB" id="A0A917SA34"/>
<comment type="similarity">
    <text evidence="1 2">Belongs to the UPF0102 family.</text>
</comment>
<dbReference type="GO" id="GO:0003676">
    <property type="term" value="F:nucleic acid binding"/>
    <property type="evidence" value="ECO:0007669"/>
    <property type="project" value="InterPro"/>
</dbReference>
<dbReference type="NCBIfam" id="NF009154">
    <property type="entry name" value="PRK12497.3-3"/>
    <property type="match status" value="1"/>
</dbReference>
<evidence type="ECO:0000256" key="2">
    <source>
        <dbReference type="HAMAP-Rule" id="MF_00048"/>
    </source>
</evidence>
<evidence type="ECO:0000313" key="3">
    <source>
        <dbReference type="EMBL" id="GGL66866.1"/>
    </source>
</evidence>
<dbReference type="Pfam" id="PF02021">
    <property type="entry name" value="UPF0102"/>
    <property type="match status" value="1"/>
</dbReference>